<keyword evidence="2" id="KW-0732">Signal</keyword>
<dbReference type="PROSITE" id="PS51257">
    <property type="entry name" value="PROKAR_LIPOPROTEIN"/>
    <property type="match status" value="1"/>
</dbReference>
<evidence type="ECO:0000313" key="4">
    <source>
        <dbReference type="EMBL" id="XBW08824.1"/>
    </source>
</evidence>
<dbReference type="GO" id="GO:0043190">
    <property type="term" value="C:ATP-binding cassette (ABC) transporter complex"/>
    <property type="evidence" value="ECO:0007669"/>
    <property type="project" value="InterPro"/>
</dbReference>
<accession>A0AAU7VAS3</accession>
<evidence type="ECO:0000259" key="3">
    <source>
        <dbReference type="Pfam" id="PF00496"/>
    </source>
</evidence>
<sequence length="570" mass="61698">MKRTTSAFLAIAAVGALTLSACSSGGSQSGAASGGDKAAADMPPLSDLNPMDRGELADGGTLRLPISTLPTNWNTLNVNGNNVDQGSTMAMFLEPTNWIYAEDGSFDKNPNFIEDYNSTDEGGKQVVTLNLNPKAVWGDGTPITVADYQATVAACNGEQTEFNCASTDGYSSVESVEQGKDEYEVVITFESTYPDWSAPFSTVWPAAGVKDAATFNDGWDKYNNDWFSGPFQVASVDDAQQVITLERNPNWWGETALLDSVTLRAADPAATATAFANSELDVLSGIIDGAEYAQAAARSDAEIRRAGGLQWRHFTFNGESGVLQDPAVRLALTKGINREAITTADLSGIPDIDPAQLMLGNHFFMPGQVGYQDNSAVSAYDPEQAGKDLDAAGWTLEEGAEYRTKDGETLQFEYTMMPDVSTSKTEGELLQQQMKEIGVKVDIKNVSTAAFFDEYVIPGNFQTAAFAWQGTPYPLNNIGQLYSCDSIDTGSNFTRTCVDEIDEMIPKIAAETDPTKRNEMANEVDKIIWENVMFFPIYRRLEMTAVPTNLANYGAFGMASVPAENIGWMK</sequence>
<dbReference type="Pfam" id="PF00496">
    <property type="entry name" value="SBP_bac_5"/>
    <property type="match status" value="1"/>
</dbReference>
<dbReference type="GO" id="GO:0015833">
    <property type="term" value="P:peptide transport"/>
    <property type="evidence" value="ECO:0007669"/>
    <property type="project" value="TreeGrafter"/>
</dbReference>
<dbReference type="CDD" id="cd08501">
    <property type="entry name" value="PBP2_Lpqw"/>
    <property type="match status" value="1"/>
</dbReference>
<dbReference type="Gene3D" id="3.40.190.10">
    <property type="entry name" value="Periplasmic binding protein-like II"/>
    <property type="match status" value="1"/>
</dbReference>
<protein>
    <submittedName>
        <fullName evidence="4">ABC transporter family substrate-binding protein</fullName>
    </submittedName>
</protein>
<feature type="compositionally biased region" description="Low complexity" evidence="1">
    <location>
        <begin position="28"/>
        <end position="37"/>
    </location>
</feature>
<feature type="domain" description="Solute-binding protein family 5" evidence="3">
    <location>
        <begin position="123"/>
        <end position="484"/>
    </location>
</feature>
<reference evidence="4" key="1">
    <citation type="submission" date="2023-11" db="EMBL/GenBank/DDBJ databases">
        <title>Scrofimicrobium hongkongense sp. nov., isolated from a patient with peritonitis.</title>
        <authorList>
            <person name="Lao H.Y."/>
            <person name="Wong A.Y.P."/>
            <person name="Ng T.L."/>
            <person name="Wong R.Y.L."/>
            <person name="Yau M.C.Y."/>
            <person name="Lam J.Y.W."/>
            <person name="Siu G.K.H."/>
        </authorList>
    </citation>
    <scope>NUCLEOTIDE SEQUENCE</scope>
    <source>
        <strain evidence="4">R131</strain>
    </source>
</reference>
<dbReference type="PANTHER" id="PTHR30290">
    <property type="entry name" value="PERIPLASMIC BINDING COMPONENT OF ABC TRANSPORTER"/>
    <property type="match status" value="1"/>
</dbReference>
<dbReference type="Gene3D" id="3.10.105.10">
    <property type="entry name" value="Dipeptide-binding Protein, Domain 3"/>
    <property type="match status" value="1"/>
</dbReference>
<dbReference type="KEGG" id="sapp:SAC06_04520"/>
<proteinExistence type="predicted"/>
<feature type="signal peptide" evidence="2">
    <location>
        <begin position="1"/>
        <end position="21"/>
    </location>
</feature>
<dbReference type="InterPro" id="IPR030678">
    <property type="entry name" value="Peptide/Ni-bd"/>
</dbReference>
<dbReference type="EMBL" id="CP138335">
    <property type="protein sequence ID" value="XBW08824.1"/>
    <property type="molecule type" value="Genomic_DNA"/>
</dbReference>
<dbReference type="InterPro" id="IPR000914">
    <property type="entry name" value="SBP_5_dom"/>
</dbReference>
<evidence type="ECO:0000256" key="2">
    <source>
        <dbReference type="SAM" id="SignalP"/>
    </source>
</evidence>
<name>A0AAU7VAS3_9ACTO</name>
<dbReference type="AlphaFoldDB" id="A0AAU7VAS3"/>
<dbReference type="GO" id="GO:0042597">
    <property type="term" value="C:periplasmic space"/>
    <property type="evidence" value="ECO:0007669"/>
    <property type="project" value="UniProtKB-ARBA"/>
</dbReference>
<dbReference type="PANTHER" id="PTHR30290:SF65">
    <property type="entry name" value="MONOACYL PHOSPHATIDYLINOSITOL TETRAMANNOSIDE-BINDING PROTEIN LPQW-RELATED"/>
    <property type="match status" value="1"/>
</dbReference>
<dbReference type="Gene3D" id="3.90.76.10">
    <property type="entry name" value="Dipeptide-binding Protein, Domain 1"/>
    <property type="match status" value="1"/>
</dbReference>
<dbReference type="PIRSF" id="PIRSF002741">
    <property type="entry name" value="MppA"/>
    <property type="match status" value="1"/>
</dbReference>
<dbReference type="GO" id="GO:1904680">
    <property type="term" value="F:peptide transmembrane transporter activity"/>
    <property type="evidence" value="ECO:0007669"/>
    <property type="project" value="TreeGrafter"/>
</dbReference>
<gene>
    <name evidence="4" type="ORF">SAC06_04520</name>
</gene>
<dbReference type="RefSeq" id="WP_350259024.1">
    <property type="nucleotide sequence ID" value="NZ_CP138335.1"/>
</dbReference>
<evidence type="ECO:0000256" key="1">
    <source>
        <dbReference type="SAM" id="MobiDB-lite"/>
    </source>
</evidence>
<feature type="region of interest" description="Disordered" evidence="1">
    <location>
        <begin position="28"/>
        <end position="59"/>
    </location>
</feature>
<dbReference type="InterPro" id="IPR039424">
    <property type="entry name" value="SBP_5"/>
</dbReference>
<feature type="chain" id="PRO_5043437015" evidence="2">
    <location>
        <begin position="22"/>
        <end position="570"/>
    </location>
</feature>
<organism evidence="4">
    <name type="scientific">Scrofimicrobium appendicitidis</name>
    <dbReference type="NCBI Taxonomy" id="3079930"/>
    <lineage>
        <taxon>Bacteria</taxon>
        <taxon>Bacillati</taxon>
        <taxon>Actinomycetota</taxon>
        <taxon>Actinomycetes</taxon>
        <taxon>Actinomycetales</taxon>
        <taxon>Actinomycetaceae</taxon>
        <taxon>Scrofimicrobium</taxon>
    </lineage>
</organism>
<dbReference type="SUPFAM" id="SSF53850">
    <property type="entry name" value="Periplasmic binding protein-like II"/>
    <property type="match status" value="1"/>
</dbReference>